<evidence type="ECO:0000256" key="2">
    <source>
        <dbReference type="ARBA" id="ARBA00006561"/>
    </source>
</evidence>
<dbReference type="SUPFAM" id="SSF51905">
    <property type="entry name" value="FAD/NAD(P)-binding domain"/>
    <property type="match status" value="2"/>
</dbReference>
<dbReference type="InterPro" id="IPR017896">
    <property type="entry name" value="4Fe4S_Fe-S-bd"/>
</dbReference>
<keyword evidence="5" id="KW-0285">Flavoprotein</keyword>
<keyword evidence="6 10" id="KW-0560">Oxidoreductase</keyword>
<dbReference type="InterPro" id="IPR039650">
    <property type="entry name" value="HdrA-like"/>
</dbReference>
<keyword evidence="5" id="KW-0274">FAD</keyword>
<evidence type="ECO:0000256" key="4">
    <source>
        <dbReference type="ARBA" id="ARBA00022723"/>
    </source>
</evidence>
<dbReference type="PANTHER" id="PTHR43498:SF1">
    <property type="entry name" value="COB--COM HETERODISULFIDE REDUCTASE IRON-SULFUR SUBUNIT A"/>
    <property type="match status" value="1"/>
</dbReference>
<dbReference type="GO" id="GO:0051539">
    <property type="term" value="F:4 iron, 4 sulfur cluster binding"/>
    <property type="evidence" value="ECO:0007669"/>
    <property type="project" value="UniProtKB-KW"/>
</dbReference>
<evidence type="ECO:0000256" key="6">
    <source>
        <dbReference type="ARBA" id="ARBA00023002"/>
    </source>
</evidence>
<keyword evidence="4" id="KW-0479">Metal-binding</keyword>
<evidence type="ECO:0000256" key="1">
    <source>
        <dbReference type="ARBA" id="ARBA00001974"/>
    </source>
</evidence>
<evidence type="ECO:0000256" key="8">
    <source>
        <dbReference type="ARBA" id="ARBA00023014"/>
    </source>
</evidence>
<sequence>MDKCIACGLCAEKCPKKVDDEYNEGLGKRKAIYVPYSQAVPLKYAIDDTICLKLTKNRCGNCEKVCPSGAINFADKAKEKTLNVGSIILAMGFESFDPSGIDSLGFGQHPDIVTSMGFERILSATGPFGGHLCLPSDKDHEKAPEKIAWLQCVGSRDQNRCSNAYCSSVCCMYAVKQAVMAREHSHDPLDCAIFYMDMRTHGKDFDRYMEGAKKNGVRFIQSRVHSVVPSLDHQGIEMRFIDQDGTIQTENFDIVVLSTGLQISAACVDLAKTMNIALDHGNFVKTDSFNPVSTSVPGIYACGVFTGPKDIPQSVMEASSAAAAATEYISSARHTLTKEIVIPEERDTEYELPKIGVFVCNCGTNIGGVIDVPDVVAYARTLPGVTYAEENLFTCSQDTQDKMAQVIKEKKLNRVVVAACSPKTHEPLFRQTLINAGLNKHLLEMANIRNHDSWVHASEPARATQKAKHLVRMAVSKSMLLNSLFETQLPVTQSALVVGGGIAGMTAALSLARQGFPVSLVEREQNLGGNARKLFHTYMGEDIPGQVKTMIHQVNDHPMIHTYLGAVIEHLDGFVGNFNTTLATPESKVTIDHGVAILATGAVEAKPDEYLYGKHDAVMTHLEFDGRLNKKDPMLEAAEDIAFIQCVGSREEAHPYCSKVCCTHSIHSAVEIKKRNPNANVYIFYRDIRTYGKRELIYKQARDMGILFFRYDLESKPRVTPSGTGVNIRILDHILKMPVSIDVDILCLASRIQARDNQALAQAFKITCDSDGWMLEAHQKLRPVDFATDGVFLCGMAHYPKPIDESIAQAKAAASRAITTLARSSISVGGVVSRVNEKLCSGCQGCIEVCPYNAIQMDEKKHVVNINAALCKGCGACAAACPSEALTLEGFNNEQIYAQIKSAMGA</sequence>
<name>S0G5Y1_9BACT</name>
<dbReference type="GO" id="GO:0051912">
    <property type="term" value="F:CoB--CoM heterodisulfide reductase activity"/>
    <property type="evidence" value="ECO:0007669"/>
    <property type="project" value="UniProtKB-EC"/>
</dbReference>
<dbReference type="Gene3D" id="3.50.50.60">
    <property type="entry name" value="FAD/NAD(P)-binding domain"/>
    <property type="match status" value="2"/>
</dbReference>
<reference evidence="10 11" key="1">
    <citation type="journal article" date="2013" name="Genome Announc.">
        <title>Draft Genome Sequence of Desulfotignum phosphitoxidans DSM 13687 Strain FiPS-3.</title>
        <authorList>
            <person name="Poehlein A."/>
            <person name="Daniel R."/>
            <person name="Simeonova D.D."/>
        </authorList>
    </citation>
    <scope>NUCLEOTIDE SEQUENCE [LARGE SCALE GENOMIC DNA]</scope>
    <source>
        <strain evidence="10 11">DSM 13687</strain>
    </source>
</reference>
<dbReference type="PANTHER" id="PTHR43498">
    <property type="entry name" value="FERREDOXIN:COB-COM HETERODISULFIDE REDUCTASE SUBUNIT A"/>
    <property type="match status" value="1"/>
</dbReference>
<feature type="domain" description="4Fe-4S ferredoxin-type" evidence="9">
    <location>
        <begin position="862"/>
        <end position="891"/>
    </location>
</feature>
<dbReference type="PATRIC" id="fig|1286635.3.peg.550"/>
<dbReference type="Pfam" id="PF07992">
    <property type="entry name" value="Pyr_redox_2"/>
    <property type="match status" value="1"/>
</dbReference>
<dbReference type="EMBL" id="APJX01000001">
    <property type="protein sequence ID" value="EMS81379.1"/>
    <property type="molecule type" value="Genomic_DNA"/>
</dbReference>
<evidence type="ECO:0000256" key="5">
    <source>
        <dbReference type="ARBA" id="ARBA00022827"/>
    </source>
</evidence>
<keyword evidence="11" id="KW-1185">Reference proteome</keyword>
<dbReference type="InterPro" id="IPR017900">
    <property type="entry name" value="4Fe4S_Fe_S_CS"/>
</dbReference>
<comment type="similarity">
    <text evidence="2">Belongs to the HdrA family.</text>
</comment>
<feature type="domain" description="4Fe-4S ferredoxin-type" evidence="9">
    <location>
        <begin position="1"/>
        <end position="25"/>
    </location>
</feature>
<dbReference type="Gene3D" id="3.30.70.20">
    <property type="match status" value="3"/>
</dbReference>
<dbReference type="GO" id="GO:0046872">
    <property type="term" value="F:metal ion binding"/>
    <property type="evidence" value="ECO:0007669"/>
    <property type="project" value="UniProtKB-KW"/>
</dbReference>
<proteinExistence type="inferred from homology"/>
<dbReference type="PROSITE" id="PS00198">
    <property type="entry name" value="4FE4S_FER_1"/>
    <property type="match status" value="2"/>
</dbReference>
<evidence type="ECO:0000313" key="10">
    <source>
        <dbReference type="EMBL" id="EMS81379.1"/>
    </source>
</evidence>
<dbReference type="PROSITE" id="PS51379">
    <property type="entry name" value="4FE4S_FER_2"/>
    <property type="match status" value="4"/>
</dbReference>
<dbReference type="EC" id="1.8.98.1" evidence="10"/>
<gene>
    <name evidence="10" type="primary">hdrA3</name>
    <name evidence="10" type="ORF">Dpo_1c05200</name>
</gene>
<evidence type="ECO:0000313" key="11">
    <source>
        <dbReference type="Proteomes" id="UP000014216"/>
    </source>
</evidence>
<evidence type="ECO:0000256" key="7">
    <source>
        <dbReference type="ARBA" id="ARBA00023004"/>
    </source>
</evidence>
<organism evidence="10 11">
    <name type="scientific">Desulfotignum phosphitoxidans DSM 13687</name>
    <dbReference type="NCBI Taxonomy" id="1286635"/>
    <lineage>
        <taxon>Bacteria</taxon>
        <taxon>Pseudomonadati</taxon>
        <taxon>Thermodesulfobacteriota</taxon>
        <taxon>Desulfobacteria</taxon>
        <taxon>Desulfobacterales</taxon>
        <taxon>Desulfobacteraceae</taxon>
        <taxon>Desulfotignum</taxon>
    </lineage>
</organism>
<comment type="cofactor">
    <cofactor evidence="1">
        <name>FAD</name>
        <dbReference type="ChEBI" id="CHEBI:57692"/>
    </cofactor>
</comment>
<keyword evidence="3" id="KW-0004">4Fe-4S</keyword>
<accession>S0G5Y1</accession>
<keyword evidence="8" id="KW-0411">Iron-sulfur</keyword>
<dbReference type="Pfam" id="PF13450">
    <property type="entry name" value="NAD_binding_8"/>
    <property type="match status" value="1"/>
</dbReference>
<dbReference type="InterPro" id="IPR023753">
    <property type="entry name" value="FAD/NAD-binding_dom"/>
</dbReference>
<feature type="domain" description="4Fe-4S ferredoxin-type" evidence="9">
    <location>
        <begin position="42"/>
        <end position="76"/>
    </location>
</feature>
<feature type="domain" description="4Fe-4S ferredoxin-type" evidence="9">
    <location>
        <begin position="831"/>
        <end position="860"/>
    </location>
</feature>
<dbReference type="Proteomes" id="UP000014216">
    <property type="component" value="Unassembled WGS sequence"/>
</dbReference>
<dbReference type="AlphaFoldDB" id="S0G5Y1"/>
<protein>
    <submittedName>
        <fullName evidence="10">CoB--CoM heterodisulfide reductase iron-sulfur subunit A</fullName>
        <ecNumber evidence="10">1.8.98.1</ecNumber>
    </submittedName>
</protein>
<keyword evidence="7" id="KW-0408">Iron</keyword>
<evidence type="ECO:0000259" key="9">
    <source>
        <dbReference type="PROSITE" id="PS51379"/>
    </source>
</evidence>
<comment type="caution">
    <text evidence="10">The sequence shown here is derived from an EMBL/GenBank/DDBJ whole genome shotgun (WGS) entry which is preliminary data.</text>
</comment>
<dbReference type="InterPro" id="IPR036188">
    <property type="entry name" value="FAD/NAD-bd_sf"/>
</dbReference>
<dbReference type="SUPFAM" id="SSF54862">
    <property type="entry name" value="4Fe-4S ferredoxins"/>
    <property type="match status" value="2"/>
</dbReference>
<dbReference type="Pfam" id="PF12838">
    <property type="entry name" value="Fer4_7"/>
    <property type="match status" value="1"/>
</dbReference>
<evidence type="ECO:0000256" key="3">
    <source>
        <dbReference type="ARBA" id="ARBA00022485"/>
    </source>
</evidence>